<proteinExistence type="predicted"/>
<dbReference type="RefSeq" id="WP_012860806.1">
    <property type="nucleotide sequence ID" value="NC_013517.1"/>
</dbReference>
<organism evidence="1 2">
    <name type="scientific">Sebaldella termitidis (strain ATCC 33386 / NCTC 11300)</name>
    <dbReference type="NCBI Taxonomy" id="526218"/>
    <lineage>
        <taxon>Bacteria</taxon>
        <taxon>Fusobacteriati</taxon>
        <taxon>Fusobacteriota</taxon>
        <taxon>Fusobacteriia</taxon>
        <taxon>Fusobacteriales</taxon>
        <taxon>Leptotrichiaceae</taxon>
        <taxon>Sebaldella</taxon>
    </lineage>
</organism>
<dbReference type="HOGENOM" id="CLU_1371390_0_0_0"/>
<gene>
    <name evidence="1" type="ordered locus">Sterm_1345</name>
</gene>
<evidence type="ECO:0000313" key="1">
    <source>
        <dbReference type="EMBL" id="ACZ08210.1"/>
    </source>
</evidence>
<dbReference type="Proteomes" id="UP000000845">
    <property type="component" value="Chromosome"/>
</dbReference>
<accession>D1AHH6</accession>
<reference evidence="1 2" key="2">
    <citation type="journal article" date="2010" name="Stand. Genomic Sci.">
        <title>Complete genome sequence of Sebaldella termitidis type strain (NCTC 11300).</title>
        <authorList>
            <person name="Harmon-Smith M."/>
            <person name="Celia L."/>
            <person name="Chertkov O."/>
            <person name="Lapidus A."/>
            <person name="Copeland A."/>
            <person name="Glavina Del Rio T."/>
            <person name="Nolan M."/>
            <person name="Lucas S."/>
            <person name="Tice H."/>
            <person name="Cheng J.F."/>
            <person name="Han C."/>
            <person name="Detter J.C."/>
            <person name="Bruce D."/>
            <person name="Goodwin L."/>
            <person name="Pitluck S."/>
            <person name="Pati A."/>
            <person name="Liolios K."/>
            <person name="Ivanova N."/>
            <person name="Mavromatis K."/>
            <person name="Mikhailova N."/>
            <person name="Chen A."/>
            <person name="Palaniappan K."/>
            <person name="Land M."/>
            <person name="Hauser L."/>
            <person name="Chang Y.J."/>
            <person name="Jeffries C.D."/>
            <person name="Brettin T."/>
            <person name="Goker M."/>
            <person name="Beck B."/>
            <person name="Bristow J."/>
            <person name="Eisen J.A."/>
            <person name="Markowitz V."/>
            <person name="Hugenholtz P."/>
            <person name="Kyrpides N.C."/>
            <person name="Klenk H.P."/>
            <person name="Chen F."/>
        </authorList>
    </citation>
    <scope>NUCLEOTIDE SEQUENCE [LARGE SCALE GENOMIC DNA]</scope>
    <source>
        <strain evidence="2">ATCC 33386 / NCTC 11300</strain>
    </source>
</reference>
<sequence length="199" mass="23067">MAGTEQRYSNEDMLEQLRDHYKRNSKITRSSFAKDKAVCSSSIVYMRFGSWNNALLKAGIGNKITKEAIIKDLKDHYSKNRKITKKSFDSDKTVCSAKIVELKFGSWANGIKAANLRNNIKEKIIIELENPKKREYLYTKGELVGKYKRLKKQMKYKNVKISSEDFYKETGITIEQIINSFGDWEKFCRIAKPLKSGKK</sequence>
<dbReference type="InterPro" id="IPR041025">
    <property type="entry name" value="HNH_repeat"/>
</dbReference>
<dbReference type="KEGG" id="str:Sterm_1345"/>
<dbReference type="EMBL" id="CP001739">
    <property type="protein sequence ID" value="ACZ08210.1"/>
    <property type="molecule type" value="Genomic_DNA"/>
</dbReference>
<reference evidence="2" key="1">
    <citation type="submission" date="2009-09" db="EMBL/GenBank/DDBJ databases">
        <title>The complete chromosome of Sebaldella termitidis ATCC 33386.</title>
        <authorList>
            <consortium name="US DOE Joint Genome Institute (JGI-PGF)"/>
            <person name="Lucas S."/>
            <person name="Copeland A."/>
            <person name="Lapidus A."/>
            <person name="Glavina del Rio T."/>
            <person name="Dalin E."/>
            <person name="Tice H."/>
            <person name="Bruce D."/>
            <person name="Goodwin L."/>
            <person name="Pitluck S."/>
            <person name="Kyrpides N."/>
            <person name="Mavromatis K."/>
            <person name="Ivanova N."/>
            <person name="Mikhailova N."/>
            <person name="Sims D."/>
            <person name="Meincke L."/>
            <person name="Brettin T."/>
            <person name="Detter J.C."/>
            <person name="Han C."/>
            <person name="Larimer F."/>
            <person name="Land M."/>
            <person name="Hauser L."/>
            <person name="Markowitz V."/>
            <person name="Cheng J.F."/>
            <person name="Hugenholtz P."/>
            <person name="Woyke T."/>
            <person name="Wu D."/>
            <person name="Eisen J.A."/>
        </authorList>
    </citation>
    <scope>NUCLEOTIDE SEQUENCE [LARGE SCALE GENOMIC DNA]</scope>
    <source>
        <strain evidence="2">ATCC 33386 / NCTC 11300</strain>
    </source>
</reference>
<keyword evidence="2" id="KW-1185">Reference proteome</keyword>
<evidence type="ECO:0000313" key="2">
    <source>
        <dbReference type="Proteomes" id="UP000000845"/>
    </source>
</evidence>
<dbReference type="AlphaFoldDB" id="D1AHH6"/>
<protein>
    <submittedName>
        <fullName evidence="1">Uncharacterized protein</fullName>
    </submittedName>
</protein>
<name>D1AHH6_SEBTE</name>
<dbReference type="Pfam" id="PF18780">
    <property type="entry name" value="HNH_repeat"/>
    <property type="match status" value="1"/>
</dbReference>